<dbReference type="Proteomes" id="UP001152523">
    <property type="component" value="Unassembled WGS sequence"/>
</dbReference>
<evidence type="ECO:0000259" key="3">
    <source>
        <dbReference type="Pfam" id="PF14383"/>
    </source>
</evidence>
<feature type="region of interest" description="Disordered" evidence="1">
    <location>
        <begin position="126"/>
        <end position="149"/>
    </location>
</feature>
<accession>A0AAV0FZJ7</accession>
<dbReference type="Pfam" id="PF14383">
    <property type="entry name" value="VARLMGL"/>
    <property type="match status" value="1"/>
</dbReference>
<name>A0AAV0FZJ7_9ASTE</name>
<dbReference type="Pfam" id="PF14309">
    <property type="entry name" value="DUF4378"/>
    <property type="match status" value="1"/>
</dbReference>
<proteinExistence type="predicted"/>
<feature type="domain" description="DUF4378" evidence="2">
    <location>
        <begin position="533"/>
        <end position="677"/>
    </location>
</feature>
<dbReference type="InterPro" id="IPR033334">
    <property type="entry name" value="LNG1/2"/>
</dbReference>
<feature type="region of interest" description="Disordered" evidence="1">
    <location>
        <begin position="39"/>
        <end position="90"/>
    </location>
</feature>
<dbReference type="InterPro" id="IPR032795">
    <property type="entry name" value="DUF3741-assoc"/>
</dbReference>
<evidence type="ECO:0000256" key="1">
    <source>
        <dbReference type="SAM" id="MobiDB-lite"/>
    </source>
</evidence>
<evidence type="ECO:0000313" key="5">
    <source>
        <dbReference type="Proteomes" id="UP001152523"/>
    </source>
</evidence>
<dbReference type="InterPro" id="IPR025486">
    <property type="entry name" value="DUF4378"/>
</dbReference>
<dbReference type="PANTHER" id="PTHR31680">
    <property type="entry name" value="LONGIFOLIA PROTEIN"/>
    <property type="match status" value="1"/>
</dbReference>
<feature type="domain" description="DUF3741" evidence="3">
    <location>
        <begin position="164"/>
        <end position="188"/>
    </location>
</feature>
<protein>
    <recommendedName>
        <fullName evidence="6">DUF4378 domain-containing protein</fullName>
    </recommendedName>
</protein>
<feature type="region of interest" description="Disordered" evidence="1">
    <location>
        <begin position="358"/>
        <end position="383"/>
    </location>
</feature>
<comment type="caution">
    <text evidence="4">The sequence shown here is derived from an EMBL/GenBank/DDBJ whole genome shotgun (WGS) entry which is preliminary data.</text>
</comment>
<dbReference type="AlphaFoldDB" id="A0AAV0FZJ7"/>
<keyword evidence="5" id="KW-1185">Reference proteome</keyword>
<sequence length="694" mass="78290">MDDNRRIGCMPGFFQLFYRHHILAGKRLHTTKLLTPFTEVDDSTSEPENTTPPPETWKGSAEGYPSKVVAAPPSPTKRSRESPSSSFSSAITPLISPRTLPIFEVKDGARPSWKIHKEAPRLSLDSRATVDSKGSLQPKELQQPSSYISASHSGIAKDKVFTSDDDVKARRHPSVIAKLMGLEALPQSVSETVQGAELRRSASESRVSTRDLFNCHTIDGNDFELKGTNHLNSHMPNCVVVDNVEIDSRKPMSRALSSTSWSPPQYRKSFYDRLDIFPDPKQTAPLHVDIDKKLDGPSKDLETLKQILESLQLKGLLRAKKPSGRIDQLNVIYDDPRFSFEESQIVVMKPSRSISSINRKDIKSSDGSLRCPNSVISPRGLNVDPQQRESESIQNQKFFPLQSHKGISRRSISEKNIIKQSGAKNPWEHVHQEDEVMTLAAEERLNREENNEGRSLLKRCDKLIHSIAEMTATDLQPSPVSVLDSSFYKDESPYPSPTRKRRIGFLGDFGKEISTTEISPVQLKSDDAAFDSDFSYIADIVKASHYLPKGSDIFLLLEKQQIFKREDTSKNCRLQRRLIFDTTTEILNRSEKQLPPWKVYSWPNCIYANSSTEKKVLSEFQRIQERGSSDDLFEIICTALKKDLAQDGVNGWADCPVEMSEAVLDIERLVYKDLMGEAIRDLASFAPPRRKLVF</sequence>
<dbReference type="EMBL" id="CAMAPF010001027">
    <property type="protein sequence ID" value="CAH9140934.1"/>
    <property type="molecule type" value="Genomic_DNA"/>
</dbReference>
<evidence type="ECO:0008006" key="6">
    <source>
        <dbReference type="Google" id="ProtNLM"/>
    </source>
</evidence>
<reference evidence="4" key="1">
    <citation type="submission" date="2022-07" db="EMBL/GenBank/DDBJ databases">
        <authorList>
            <person name="Macas J."/>
            <person name="Novak P."/>
            <person name="Neumann P."/>
        </authorList>
    </citation>
    <scope>NUCLEOTIDE SEQUENCE</scope>
</reference>
<evidence type="ECO:0000259" key="2">
    <source>
        <dbReference type="Pfam" id="PF14309"/>
    </source>
</evidence>
<dbReference type="GO" id="GO:0051513">
    <property type="term" value="P:regulation of monopolar cell growth"/>
    <property type="evidence" value="ECO:0007669"/>
    <property type="project" value="InterPro"/>
</dbReference>
<organism evidence="4 5">
    <name type="scientific">Cuscuta epithymum</name>
    <dbReference type="NCBI Taxonomy" id="186058"/>
    <lineage>
        <taxon>Eukaryota</taxon>
        <taxon>Viridiplantae</taxon>
        <taxon>Streptophyta</taxon>
        <taxon>Embryophyta</taxon>
        <taxon>Tracheophyta</taxon>
        <taxon>Spermatophyta</taxon>
        <taxon>Magnoliopsida</taxon>
        <taxon>eudicotyledons</taxon>
        <taxon>Gunneridae</taxon>
        <taxon>Pentapetalae</taxon>
        <taxon>asterids</taxon>
        <taxon>lamiids</taxon>
        <taxon>Solanales</taxon>
        <taxon>Convolvulaceae</taxon>
        <taxon>Cuscuteae</taxon>
        <taxon>Cuscuta</taxon>
        <taxon>Cuscuta subgen. Cuscuta</taxon>
    </lineage>
</organism>
<gene>
    <name evidence="4" type="ORF">CEPIT_LOCUS38737</name>
</gene>
<dbReference type="PANTHER" id="PTHR31680:SF12">
    <property type="entry name" value="OS11G0587300 PROTEIN"/>
    <property type="match status" value="1"/>
</dbReference>
<evidence type="ECO:0000313" key="4">
    <source>
        <dbReference type="EMBL" id="CAH9140934.1"/>
    </source>
</evidence>
<feature type="compositionally biased region" description="Polar residues" evidence="1">
    <location>
        <begin position="132"/>
        <end position="149"/>
    </location>
</feature>